<feature type="compositionally biased region" description="Pro residues" evidence="1">
    <location>
        <begin position="79"/>
        <end position="94"/>
    </location>
</feature>
<feature type="compositionally biased region" description="Basic and acidic residues" evidence="1">
    <location>
        <begin position="1"/>
        <end position="13"/>
    </location>
</feature>
<dbReference type="EMBL" id="LR862131">
    <property type="protein sequence ID" value="CAD1836654.1"/>
    <property type="molecule type" value="Genomic_DNA"/>
</dbReference>
<gene>
    <name evidence="2" type="ORF">CB5_LOCUS19865</name>
</gene>
<proteinExistence type="predicted"/>
<evidence type="ECO:0000313" key="2">
    <source>
        <dbReference type="EMBL" id="CAD1836654.1"/>
    </source>
</evidence>
<protein>
    <submittedName>
        <fullName evidence="2">Uncharacterized protein</fullName>
    </submittedName>
</protein>
<feature type="region of interest" description="Disordered" evidence="1">
    <location>
        <begin position="1"/>
        <end position="22"/>
    </location>
</feature>
<reference evidence="2" key="1">
    <citation type="submission" date="2020-07" db="EMBL/GenBank/DDBJ databases">
        <authorList>
            <person name="Lin J."/>
        </authorList>
    </citation>
    <scope>NUCLEOTIDE SEQUENCE</scope>
</reference>
<organism evidence="2">
    <name type="scientific">Ananas comosus var. bracteatus</name>
    <name type="common">red pineapple</name>
    <dbReference type="NCBI Taxonomy" id="296719"/>
    <lineage>
        <taxon>Eukaryota</taxon>
        <taxon>Viridiplantae</taxon>
        <taxon>Streptophyta</taxon>
        <taxon>Embryophyta</taxon>
        <taxon>Tracheophyta</taxon>
        <taxon>Spermatophyta</taxon>
        <taxon>Magnoliopsida</taxon>
        <taxon>Liliopsida</taxon>
        <taxon>Poales</taxon>
        <taxon>Bromeliaceae</taxon>
        <taxon>Bromelioideae</taxon>
        <taxon>Ananas</taxon>
    </lineage>
</organism>
<name>A0A6V7Q0G1_ANACO</name>
<dbReference type="AlphaFoldDB" id="A0A6V7Q0G1"/>
<accession>A0A6V7Q0G1</accession>
<feature type="region of interest" description="Disordered" evidence="1">
    <location>
        <begin position="67"/>
        <end position="106"/>
    </location>
</feature>
<evidence type="ECO:0000256" key="1">
    <source>
        <dbReference type="SAM" id="MobiDB-lite"/>
    </source>
</evidence>
<sequence>MATTKEGAEKGEEPALGIPYPYSSGAAPAHAGAAVAALAPAPGHYHYVRENPYQAGMIPPTRWWATPRGSRCARRCSATPPPHSSAPSAAPPASPSSGRSRVWRLW</sequence>